<sequence>MRSSANVVVVCGGSQTMAVMRTLLNFLAFDDVPMKTKVWIMTADMEFTSLAFQRGWSICYIHGAISLSIPSKKSIRFQEFLQMRNPTVDSEDGFIKDFWEKAFVCSLSETVEEANGEPMCTGREKLENLPKTVFEMSMTGHSSSVYDAVYAVAYALHAMHLQRFKQSLHLFLRGVSFNNSAGEKIAFNQNGELIAGFDIINWVTFPNQSFFRVKVGKIDPGAVPYKVLTIHKEAIKWPSRFNQMLPLSMCSDPCLLGRSKTKKEGKPFCCYDCVACPKGKISNQTERTLEEWGLGRDASQENPCEKRKLQGNLIVKLTALE</sequence>
<dbReference type="Proteomes" id="UP000827872">
    <property type="component" value="Linkage Group LG11"/>
</dbReference>
<keyword evidence="2" id="KW-1185">Reference proteome</keyword>
<dbReference type="EMBL" id="CM037624">
    <property type="protein sequence ID" value="KAH8010492.1"/>
    <property type="molecule type" value="Genomic_DNA"/>
</dbReference>
<name>A0ACB8FTC7_9SAUR</name>
<gene>
    <name evidence="1" type="ORF">K3G42_005490</name>
</gene>
<protein>
    <submittedName>
        <fullName evidence="1">Uncharacterized protein</fullName>
    </submittedName>
</protein>
<evidence type="ECO:0000313" key="1">
    <source>
        <dbReference type="EMBL" id="KAH8010492.1"/>
    </source>
</evidence>
<reference evidence="1" key="1">
    <citation type="submission" date="2021-08" db="EMBL/GenBank/DDBJ databases">
        <title>The first chromosome-level gecko genome reveals the dynamic sex chromosomes of Neotropical dwarf geckos (Sphaerodactylidae: Sphaerodactylus).</title>
        <authorList>
            <person name="Pinto B.J."/>
            <person name="Keating S.E."/>
            <person name="Gamble T."/>
        </authorList>
    </citation>
    <scope>NUCLEOTIDE SEQUENCE</scope>
    <source>
        <strain evidence="1">TG3544</strain>
    </source>
</reference>
<evidence type="ECO:0000313" key="2">
    <source>
        <dbReference type="Proteomes" id="UP000827872"/>
    </source>
</evidence>
<organism evidence="1 2">
    <name type="scientific">Sphaerodactylus townsendi</name>
    <dbReference type="NCBI Taxonomy" id="933632"/>
    <lineage>
        <taxon>Eukaryota</taxon>
        <taxon>Metazoa</taxon>
        <taxon>Chordata</taxon>
        <taxon>Craniata</taxon>
        <taxon>Vertebrata</taxon>
        <taxon>Euteleostomi</taxon>
        <taxon>Lepidosauria</taxon>
        <taxon>Squamata</taxon>
        <taxon>Bifurcata</taxon>
        <taxon>Gekkota</taxon>
        <taxon>Sphaerodactylidae</taxon>
        <taxon>Sphaerodactylus</taxon>
    </lineage>
</organism>
<proteinExistence type="predicted"/>
<comment type="caution">
    <text evidence="1">The sequence shown here is derived from an EMBL/GenBank/DDBJ whole genome shotgun (WGS) entry which is preliminary data.</text>
</comment>
<accession>A0ACB8FTC7</accession>